<sequence length="476" mass="54545">MLLSIMLTVSFILVDCKIRKRHVSNSIEPQQVEETYDLNGWIGGLHLQQCVFVAIGENFFAIFLEKVPRPFDEDQEIKDYFIGICDLDNLAKWKLCPVPVELKRPEDCRFEKNPQQSARVHRRLCDLSELTSFASRCNCDALLRGEKLFNVVGFPTCFRPHMETSLCGHNNVCGLSSCKLLMVANRIYSVKCDENCFGHKPFCESPEWHSSKQREILSFWSDWSESSCNSADCLAMSSEAKCINKETGKGDVDCLGPGTSCCPKSLDNCKCHVFIEDGMSKLIRTYNVHPAPEYEDISLEEIIKNLPLKNEHRQFKPVLRRRHRLVEREANCVNSDVCIHKDVINKARNNLIRMIDDDEEEEDENDDIKSIERDEEESGEDDIMIEEEEMTTKCHNPSCTEDLEDNQSVIHAFREAHKNDTIIDIPDRNKSLSGSVGNQTGLSMETCHTALIKKVHMHPYKLTVAQKLLPINLERR</sequence>
<reference evidence="2 3" key="1">
    <citation type="journal article" date="2024" name="BMC Genomics">
        <title>De novo assembly and annotation of Popillia japonica's genome with initial clues to its potential as an invasive pest.</title>
        <authorList>
            <person name="Cucini C."/>
            <person name="Boschi S."/>
            <person name="Funari R."/>
            <person name="Cardaioli E."/>
            <person name="Iannotti N."/>
            <person name="Marturano G."/>
            <person name="Paoli F."/>
            <person name="Bruttini M."/>
            <person name="Carapelli A."/>
            <person name="Frati F."/>
            <person name="Nardi F."/>
        </authorList>
    </citation>
    <scope>NUCLEOTIDE SEQUENCE [LARGE SCALE GENOMIC DNA]</scope>
    <source>
        <strain evidence="2">DMR45628</strain>
    </source>
</reference>
<dbReference type="Proteomes" id="UP001458880">
    <property type="component" value="Unassembled WGS sequence"/>
</dbReference>
<name>A0AAW1JJP3_POPJA</name>
<evidence type="ECO:0000313" key="2">
    <source>
        <dbReference type="EMBL" id="KAK9704563.1"/>
    </source>
</evidence>
<evidence type="ECO:0000313" key="3">
    <source>
        <dbReference type="Proteomes" id="UP001458880"/>
    </source>
</evidence>
<evidence type="ECO:0000256" key="1">
    <source>
        <dbReference type="SAM" id="MobiDB-lite"/>
    </source>
</evidence>
<accession>A0AAW1JJP3</accession>
<comment type="caution">
    <text evidence="2">The sequence shown here is derived from an EMBL/GenBank/DDBJ whole genome shotgun (WGS) entry which is preliminary data.</text>
</comment>
<feature type="compositionally biased region" description="Acidic residues" evidence="1">
    <location>
        <begin position="356"/>
        <end position="366"/>
    </location>
</feature>
<dbReference type="AlphaFoldDB" id="A0AAW1JJP3"/>
<protein>
    <submittedName>
        <fullName evidence="2">Uncharacterized protein</fullName>
    </submittedName>
</protein>
<proteinExistence type="predicted"/>
<feature type="region of interest" description="Disordered" evidence="1">
    <location>
        <begin position="355"/>
        <end position="380"/>
    </location>
</feature>
<dbReference type="EMBL" id="JASPKY010000347">
    <property type="protein sequence ID" value="KAK9704563.1"/>
    <property type="molecule type" value="Genomic_DNA"/>
</dbReference>
<keyword evidence="3" id="KW-1185">Reference proteome</keyword>
<gene>
    <name evidence="2" type="ORF">QE152_g27805</name>
</gene>
<organism evidence="2 3">
    <name type="scientific">Popillia japonica</name>
    <name type="common">Japanese beetle</name>
    <dbReference type="NCBI Taxonomy" id="7064"/>
    <lineage>
        <taxon>Eukaryota</taxon>
        <taxon>Metazoa</taxon>
        <taxon>Ecdysozoa</taxon>
        <taxon>Arthropoda</taxon>
        <taxon>Hexapoda</taxon>
        <taxon>Insecta</taxon>
        <taxon>Pterygota</taxon>
        <taxon>Neoptera</taxon>
        <taxon>Endopterygota</taxon>
        <taxon>Coleoptera</taxon>
        <taxon>Polyphaga</taxon>
        <taxon>Scarabaeiformia</taxon>
        <taxon>Scarabaeidae</taxon>
        <taxon>Rutelinae</taxon>
        <taxon>Popillia</taxon>
    </lineage>
</organism>